<dbReference type="AlphaFoldDB" id="A0A0E9U2S0"/>
<proteinExistence type="predicted"/>
<evidence type="ECO:0000313" key="1">
    <source>
        <dbReference type="EMBL" id="JAH60219.1"/>
    </source>
</evidence>
<reference evidence="1" key="2">
    <citation type="journal article" date="2015" name="Fish Shellfish Immunol.">
        <title>Early steps in the European eel (Anguilla anguilla)-Vibrio vulnificus interaction in the gills: Role of the RtxA13 toxin.</title>
        <authorList>
            <person name="Callol A."/>
            <person name="Pajuelo D."/>
            <person name="Ebbesson L."/>
            <person name="Teles M."/>
            <person name="MacKenzie S."/>
            <person name="Amaro C."/>
        </authorList>
    </citation>
    <scope>NUCLEOTIDE SEQUENCE</scope>
</reference>
<organism evidence="1">
    <name type="scientific">Anguilla anguilla</name>
    <name type="common">European freshwater eel</name>
    <name type="synonym">Muraena anguilla</name>
    <dbReference type="NCBI Taxonomy" id="7936"/>
    <lineage>
        <taxon>Eukaryota</taxon>
        <taxon>Metazoa</taxon>
        <taxon>Chordata</taxon>
        <taxon>Craniata</taxon>
        <taxon>Vertebrata</taxon>
        <taxon>Euteleostomi</taxon>
        <taxon>Actinopterygii</taxon>
        <taxon>Neopterygii</taxon>
        <taxon>Teleostei</taxon>
        <taxon>Anguilliformes</taxon>
        <taxon>Anguillidae</taxon>
        <taxon>Anguilla</taxon>
    </lineage>
</organism>
<reference evidence="1" key="1">
    <citation type="submission" date="2014-11" db="EMBL/GenBank/DDBJ databases">
        <authorList>
            <person name="Amaro Gonzalez C."/>
        </authorList>
    </citation>
    <scope>NUCLEOTIDE SEQUENCE</scope>
</reference>
<dbReference type="EMBL" id="GBXM01048358">
    <property type="protein sequence ID" value="JAH60219.1"/>
    <property type="molecule type" value="Transcribed_RNA"/>
</dbReference>
<sequence>MAGIMVKICVQQPETVCSSIASCVILHRICLRLQIYEYWAQLRTSCCLGFRAKMATSMMNWTCRYSTISPDKGS</sequence>
<accession>A0A0E9U2S0</accession>
<protein>
    <submittedName>
        <fullName evidence="1">Uncharacterized protein</fullName>
    </submittedName>
</protein>
<name>A0A0E9U2S0_ANGAN</name>